<name>A0AAW2FWI7_9HYME</name>
<dbReference type="InterPro" id="IPR002466">
    <property type="entry name" value="A_deamin"/>
</dbReference>
<evidence type="ECO:0000256" key="11">
    <source>
        <dbReference type="ARBA" id="ARBA00047635"/>
    </source>
</evidence>
<feature type="domain" description="A to I editase" evidence="12">
    <location>
        <begin position="49"/>
        <end position="395"/>
    </location>
</feature>
<dbReference type="PROSITE" id="PS50141">
    <property type="entry name" value="A_DEAMIN_EDITASE"/>
    <property type="match status" value="1"/>
</dbReference>
<reference evidence="13 14" key="1">
    <citation type="submission" date="2023-03" db="EMBL/GenBank/DDBJ databases">
        <title>High recombination rates correlate with genetic variation in Cardiocondyla obscurior ants.</title>
        <authorList>
            <person name="Errbii M."/>
        </authorList>
    </citation>
    <scope>NUCLEOTIDE SEQUENCE [LARGE SCALE GENOMIC DNA]</scope>
    <source>
        <strain evidence="13">Alpha-2009</strain>
        <tissue evidence="13">Whole body</tissue>
    </source>
</reference>
<dbReference type="GO" id="GO:0046872">
    <property type="term" value="F:metal ion binding"/>
    <property type="evidence" value="ECO:0007669"/>
    <property type="project" value="UniProtKB-KW"/>
</dbReference>
<dbReference type="EMBL" id="JADYXP020000007">
    <property type="protein sequence ID" value="KAL0119464.1"/>
    <property type="molecule type" value="Genomic_DNA"/>
</dbReference>
<dbReference type="Pfam" id="PF02137">
    <property type="entry name" value="A_deamin"/>
    <property type="match status" value="1"/>
</dbReference>
<dbReference type="SMART" id="SM00552">
    <property type="entry name" value="ADEAMc"/>
    <property type="match status" value="1"/>
</dbReference>
<dbReference type="PANTHER" id="PTHR46516:SF1">
    <property type="entry name" value="TRNA-SPECIFIC ADENOSINE DEAMINASE 1"/>
    <property type="match status" value="1"/>
</dbReference>
<comment type="cofactor">
    <cofactor evidence="5">
        <name>1D-myo-inositol hexakisphosphate</name>
        <dbReference type="ChEBI" id="CHEBI:58130"/>
    </cofactor>
</comment>
<evidence type="ECO:0000256" key="10">
    <source>
        <dbReference type="ARBA" id="ARBA00041760"/>
    </source>
</evidence>
<keyword evidence="1" id="KW-0819">tRNA processing</keyword>
<sequence length="397" mass="45132">MEDFADNVAKLCIEKYNLLKKTGKPNAHEWTVLSGIVVKNADGTLSLAALATGTKCLGDSELIKSTWEETGSRLRDSHAEVLARRAFLRYLYDQIDLIFSGSESAIFSRNGNKVKLNSQVSFHFFSSQTPCGDCSISPKLITEFDDSSPSCKIRRINENINKCIVTKSCYQDVYRTGAKCVKGEKVQDPHLPGIDYHIVGPLRTKPGRGDPTSSLSCSDKMAKWLILGLQGSVLSLLIPPIKLSSITIGGDYPFSLDAMERGLYKRFNKSNKIKIFQAKTAFVHKKGQERSHPCPVSIIWCAVKNRPLEIAVAGRKQGMTKKKKGSNLFVTRRMLLQNFLEIFDKYQNYFSEIKHPKKITYYDWKQWSTVYHKWKQLKCESFYNWPCKSMHLQKFVL</sequence>
<evidence type="ECO:0000256" key="6">
    <source>
        <dbReference type="ARBA" id="ARBA00037784"/>
    </source>
</evidence>
<dbReference type="AlphaFoldDB" id="A0AAW2FWI7"/>
<evidence type="ECO:0000256" key="7">
    <source>
        <dbReference type="ARBA" id="ARBA00038326"/>
    </source>
</evidence>
<evidence type="ECO:0000256" key="2">
    <source>
        <dbReference type="ARBA" id="ARBA00022723"/>
    </source>
</evidence>
<keyword evidence="4" id="KW-0862">Zinc</keyword>
<dbReference type="GO" id="GO:0008033">
    <property type="term" value="P:tRNA processing"/>
    <property type="evidence" value="ECO:0007669"/>
    <property type="project" value="UniProtKB-KW"/>
</dbReference>
<dbReference type="PANTHER" id="PTHR46516">
    <property type="entry name" value="TRNA-SPECIFIC ADENOSINE DEAMINASE 1"/>
    <property type="match status" value="1"/>
</dbReference>
<dbReference type="GO" id="GO:0043829">
    <property type="term" value="F:tRNA-specific adenosine-37 deaminase activity"/>
    <property type="evidence" value="ECO:0007669"/>
    <property type="project" value="UniProtKB-EC"/>
</dbReference>
<evidence type="ECO:0000313" key="13">
    <source>
        <dbReference type="EMBL" id="KAL0119464.1"/>
    </source>
</evidence>
<evidence type="ECO:0000256" key="9">
    <source>
        <dbReference type="ARBA" id="ARBA00040502"/>
    </source>
</evidence>
<organism evidence="13 14">
    <name type="scientific">Cardiocondyla obscurior</name>
    <dbReference type="NCBI Taxonomy" id="286306"/>
    <lineage>
        <taxon>Eukaryota</taxon>
        <taxon>Metazoa</taxon>
        <taxon>Ecdysozoa</taxon>
        <taxon>Arthropoda</taxon>
        <taxon>Hexapoda</taxon>
        <taxon>Insecta</taxon>
        <taxon>Pterygota</taxon>
        <taxon>Neoptera</taxon>
        <taxon>Endopterygota</taxon>
        <taxon>Hymenoptera</taxon>
        <taxon>Apocrita</taxon>
        <taxon>Aculeata</taxon>
        <taxon>Formicoidea</taxon>
        <taxon>Formicidae</taxon>
        <taxon>Myrmicinae</taxon>
        <taxon>Cardiocondyla</taxon>
    </lineage>
</organism>
<dbReference type="GO" id="GO:0003723">
    <property type="term" value="F:RNA binding"/>
    <property type="evidence" value="ECO:0007669"/>
    <property type="project" value="InterPro"/>
</dbReference>
<dbReference type="EC" id="3.5.4.34" evidence="8"/>
<keyword evidence="2" id="KW-0479">Metal-binding</keyword>
<proteinExistence type="inferred from homology"/>
<comment type="function">
    <text evidence="6">Specifically deaminates adenosine-37 to inosine in tRNA-Ala.</text>
</comment>
<comment type="similarity">
    <text evidence="7">Belongs to the ADAT1 family.</text>
</comment>
<protein>
    <recommendedName>
        <fullName evidence="9">tRNA-specific adenosine deaminase 1</fullName>
        <ecNumber evidence="8">3.5.4.34</ecNumber>
    </recommendedName>
    <alternativeName>
        <fullName evidence="10">tRNA-specific adenosine-37 deaminase</fullName>
    </alternativeName>
</protein>
<evidence type="ECO:0000256" key="1">
    <source>
        <dbReference type="ARBA" id="ARBA00022694"/>
    </source>
</evidence>
<accession>A0AAW2FWI7</accession>
<evidence type="ECO:0000256" key="8">
    <source>
        <dbReference type="ARBA" id="ARBA00038940"/>
    </source>
</evidence>
<evidence type="ECO:0000256" key="3">
    <source>
        <dbReference type="ARBA" id="ARBA00022801"/>
    </source>
</evidence>
<evidence type="ECO:0000256" key="5">
    <source>
        <dbReference type="ARBA" id="ARBA00037026"/>
    </source>
</evidence>
<keyword evidence="3" id="KW-0378">Hydrolase</keyword>
<comment type="catalytic activity">
    <reaction evidence="11">
        <text>adenosine(37) in tRNA(Ala) + H2O + H(+) = inosine(37) in tRNA(Ala) + NH4(+)</text>
        <dbReference type="Rhea" id="RHEA:50968"/>
        <dbReference type="Rhea" id="RHEA-COMP:12855"/>
        <dbReference type="Rhea" id="RHEA-COMP:12856"/>
        <dbReference type="ChEBI" id="CHEBI:15377"/>
        <dbReference type="ChEBI" id="CHEBI:15378"/>
        <dbReference type="ChEBI" id="CHEBI:28938"/>
        <dbReference type="ChEBI" id="CHEBI:74411"/>
        <dbReference type="ChEBI" id="CHEBI:82852"/>
        <dbReference type="EC" id="3.5.4.34"/>
    </reaction>
</comment>
<dbReference type="Proteomes" id="UP001430953">
    <property type="component" value="Unassembled WGS sequence"/>
</dbReference>
<gene>
    <name evidence="13" type="ORF">PUN28_007748</name>
</gene>
<evidence type="ECO:0000313" key="14">
    <source>
        <dbReference type="Proteomes" id="UP001430953"/>
    </source>
</evidence>
<evidence type="ECO:0000259" key="12">
    <source>
        <dbReference type="PROSITE" id="PS50141"/>
    </source>
</evidence>
<evidence type="ECO:0000256" key="4">
    <source>
        <dbReference type="ARBA" id="ARBA00022833"/>
    </source>
</evidence>
<keyword evidence="14" id="KW-1185">Reference proteome</keyword>
<comment type="caution">
    <text evidence="13">The sequence shown here is derived from an EMBL/GenBank/DDBJ whole genome shotgun (WGS) entry which is preliminary data.</text>
</comment>